<dbReference type="Pfam" id="PF00534">
    <property type="entry name" value="Glycos_transf_1"/>
    <property type="match status" value="1"/>
</dbReference>
<comment type="caution">
    <text evidence="3">The sequence shown here is derived from an EMBL/GenBank/DDBJ whole genome shotgun (WGS) entry which is preliminary data.</text>
</comment>
<dbReference type="EC" id="2.4.-.-" evidence="3"/>
<dbReference type="GO" id="GO:0016757">
    <property type="term" value="F:glycosyltransferase activity"/>
    <property type="evidence" value="ECO:0007669"/>
    <property type="project" value="UniProtKB-KW"/>
</dbReference>
<dbReference type="PANTHER" id="PTHR45947">
    <property type="entry name" value="SULFOQUINOVOSYL TRANSFERASE SQD2"/>
    <property type="match status" value="1"/>
</dbReference>
<sequence length="402" mass="43841">MLKILTFSTLFPNMVEPQHGIFTETSLRHQLAGRTMESVVIAPVPWFPFTAGYFGRYGRYARVPREETRNGVRVLHPRYLQLPRIGMHAAPFALAKAARSVIEELIADGYDFDLIDAHYFYPDGVAAALLGRHFDKPVVISALGSDINVLPDYAWPRWLIRWAANRAAAVISVSAALKARLMALGIAADRIHVLRNGVDLSLFHPSSRDTARAALGIDGYTLLSVGHLIASKGHHRVIGALAELPDVQLIIVGGGPERTRLAQLALSLGVETRVRFAGVLSQDALRGYYAAADALVLASDREGWANVLLESMACGTPVLASAVGGTPEFITKHAAGRLLPSLCARGVAEAVRALRAHPPLRTDTRAYAEQFSWTDTTRAQLGLFAQATYDHTIQSQPYVHCR</sequence>
<dbReference type="Pfam" id="PF13439">
    <property type="entry name" value="Glyco_transf_4"/>
    <property type="match status" value="1"/>
</dbReference>
<name>A0ABT2ALT9_9BURK</name>
<dbReference type="InterPro" id="IPR001296">
    <property type="entry name" value="Glyco_trans_1"/>
</dbReference>
<dbReference type="RefSeq" id="WP_258828159.1">
    <property type="nucleotide sequence ID" value="NZ_JANUHA010000007.1"/>
</dbReference>
<dbReference type="InterPro" id="IPR028098">
    <property type="entry name" value="Glyco_trans_4-like_N"/>
</dbReference>
<keyword evidence="3" id="KW-0808">Transferase</keyword>
<evidence type="ECO:0000313" key="4">
    <source>
        <dbReference type="Proteomes" id="UP001206572"/>
    </source>
</evidence>
<keyword evidence="3" id="KW-0328">Glycosyltransferase</keyword>
<organism evidence="3 4">
    <name type="scientific">Massilia agri</name>
    <dbReference type="NCBI Taxonomy" id="1886785"/>
    <lineage>
        <taxon>Bacteria</taxon>
        <taxon>Pseudomonadati</taxon>
        <taxon>Pseudomonadota</taxon>
        <taxon>Betaproteobacteria</taxon>
        <taxon>Burkholderiales</taxon>
        <taxon>Oxalobacteraceae</taxon>
        <taxon>Telluria group</taxon>
        <taxon>Massilia</taxon>
    </lineage>
</organism>
<dbReference type="InterPro" id="IPR050194">
    <property type="entry name" value="Glycosyltransferase_grp1"/>
</dbReference>
<keyword evidence="4" id="KW-1185">Reference proteome</keyword>
<proteinExistence type="predicted"/>
<dbReference type="SUPFAM" id="SSF53756">
    <property type="entry name" value="UDP-Glycosyltransferase/glycogen phosphorylase"/>
    <property type="match status" value="1"/>
</dbReference>
<feature type="domain" description="Glycosyltransferase subfamily 4-like N-terminal" evidence="2">
    <location>
        <begin position="61"/>
        <end position="201"/>
    </location>
</feature>
<evidence type="ECO:0000259" key="2">
    <source>
        <dbReference type="Pfam" id="PF13439"/>
    </source>
</evidence>
<dbReference type="EMBL" id="JANUHA010000007">
    <property type="protein sequence ID" value="MCS0597140.1"/>
    <property type="molecule type" value="Genomic_DNA"/>
</dbReference>
<dbReference type="Gene3D" id="3.40.50.2000">
    <property type="entry name" value="Glycogen Phosphorylase B"/>
    <property type="match status" value="2"/>
</dbReference>
<dbReference type="Proteomes" id="UP001206572">
    <property type="component" value="Unassembled WGS sequence"/>
</dbReference>
<evidence type="ECO:0000313" key="3">
    <source>
        <dbReference type="EMBL" id="MCS0597140.1"/>
    </source>
</evidence>
<accession>A0ABT2ALT9</accession>
<reference evidence="3 4" key="1">
    <citation type="submission" date="2022-08" db="EMBL/GenBank/DDBJ databases">
        <title>Reclassification of Massilia species as members of the genera Telluria, Duganella, Pseudoduganella, Mokoshia gen. nov. and Zemynaea gen. nov. using orthogonal and non-orthogonal genome-based approaches.</title>
        <authorList>
            <person name="Bowman J.P."/>
        </authorList>
    </citation>
    <scope>NUCLEOTIDE SEQUENCE [LARGE SCALE GENOMIC DNA]</scope>
    <source>
        <strain evidence="3 4">JCM 31661</strain>
    </source>
</reference>
<protein>
    <submittedName>
        <fullName evidence="3">Glycosyltransferase</fullName>
        <ecNumber evidence="3">2.4.-.-</ecNumber>
    </submittedName>
</protein>
<evidence type="ECO:0000259" key="1">
    <source>
        <dbReference type="Pfam" id="PF00534"/>
    </source>
</evidence>
<feature type="domain" description="Glycosyl transferase family 1" evidence="1">
    <location>
        <begin position="209"/>
        <end position="370"/>
    </location>
</feature>
<dbReference type="PANTHER" id="PTHR45947:SF3">
    <property type="entry name" value="SULFOQUINOVOSYL TRANSFERASE SQD2"/>
    <property type="match status" value="1"/>
</dbReference>
<gene>
    <name evidence="3" type="ORF">NX780_12375</name>
</gene>